<sequence length="258" mass="28192">MDIQDPVEDAVELLQQLGLKEYEARCFVALSQISAGTAKEVAAIADVPKTRVYDSVRVLEARGLAEVQHASPRRFRAVRTDEAVSTLRSQYENRIDRLTEALDRSRDGRPDPVSEAQEVWSLVGKEAIRSRVDRMIADADDRVVVIAGHEDRVTEDFLSPLGGVDGPDVVVRVPTDRAERRVREHAPRVEVSVSAFDWAGAGADADGAAIGTLLLADGSCVLVSTVLPRGEERAVIGTARHNGLVVLVRRLIELSIDR</sequence>
<dbReference type="RefSeq" id="WP_074876741.1">
    <property type="nucleotide sequence ID" value="NZ_FOXI01000003.1"/>
</dbReference>
<dbReference type="Gene3D" id="1.10.10.10">
    <property type="entry name" value="Winged helix-like DNA-binding domain superfamily/Winged helix DNA-binding domain"/>
    <property type="match status" value="1"/>
</dbReference>
<dbReference type="InterPro" id="IPR002831">
    <property type="entry name" value="Tscrpt_reg_TrmB_N"/>
</dbReference>
<evidence type="ECO:0000313" key="3">
    <source>
        <dbReference type="Proteomes" id="UP000183769"/>
    </source>
</evidence>
<dbReference type="Proteomes" id="UP000183769">
    <property type="component" value="Unassembled WGS sequence"/>
</dbReference>
<dbReference type="OrthoDB" id="30795at2157"/>
<feature type="domain" description="Transcription regulator TrmB N-terminal" evidence="1">
    <location>
        <begin position="14"/>
        <end position="79"/>
    </location>
</feature>
<evidence type="ECO:0000259" key="1">
    <source>
        <dbReference type="Pfam" id="PF01978"/>
    </source>
</evidence>
<proteinExistence type="predicted"/>
<dbReference type="SUPFAM" id="SSF46785">
    <property type="entry name" value="Winged helix' DNA-binding domain"/>
    <property type="match status" value="1"/>
</dbReference>
<dbReference type="AlphaFoldDB" id="A0A1I5Q944"/>
<dbReference type="InterPro" id="IPR036390">
    <property type="entry name" value="WH_DNA-bd_sf"/>
</dbReference>
<gene>
    <name evidence="2" type="ORF">SAMN05216277_103319</name>
</gene>
<reference evidence="3" key="1">
    <citation type="submission" date="2016-10" db="EMBL/GenBank/DDBJ databases">
        <authorList>
            <person name="Varghese N."/>
            <person name="Submissions S."/>
        </authorList>
    </citation>
    <scope>NUCLEOTIDE SEQUENCE [LARGE SCALE GENOMIC DNA]</scope>
    <source>
        <strain evidence="3">CGMCC 1.10329</strain>
    </source>
</reference>
<dbReference type="InterPro" id="IPR036388">
    <property type="entry name" value="WH-like_DNA-bd_sf"/>
</dbReference>
<organism evidence="2 3">
    <name type="scientific">Halolamina pelagica</name>
    <dbReference type="NCBI Taxonomy" id="699431"/>
    <lineage>
        <taxon>Archaea</taxon>
        <taxon>Methanobacteriati</taxon>
        <taxon>Methanobacteriota</taxon>
        <taxon>Stenosarchaea group</taxon>
        <taxon>Halobacteria</taxon>
        <taxon>Halobacteriales</taxon>
        <taxon>Haloferacaceae</taxon>
    </lineage>
</organism>
<dbReference type="PANTHER" id="PTHR34293:SF1">
    <property type="entry name" value="HTH-TYPE TRANSCRIPTIONAL REGULATOR TRMBL2"/>
    <property type="match status" value="1"/>
</dbReference>
<protein>
    <submittedName>
        <fullName evidence="2">Sugar-specific transcriptional regulator TrmB</fullName>
    </submittedName>
</protein>
<keyword evidence="3" id="KW-1185">Reference proteome</keyword>
<dbReference type="PANTHER" id="PTHR34293">
    <property type="entry name" value="HTH-TYPE TRANSCRIPTIONAL REGULATOR TRMBL2"/>
    <property type="match status" value="1"/>
</dbReference>
<name>A0A1I5Q944_9EURY</name>
<dbReference type="InterPro" id="IPR051797">
    <property type="entry name" value="TrmB-like"/>
</dbReference>
<accession>A0A1I5Q944</accession>
<evidence type="ECO:0000313" key="2">
    <source>
        <dbReference type="EMBL" id="SFP42858.1"/>
    </source>
</evidence>
<dbReference type="Pfam" id="PF01978">
    <property type="entry name" value="TrmB"/>
    <property type="match status" value="1"/>
</dbReference>
<dbReference type="EMBL" id="FOXI01000003">
    <property type="protein sequence ID" value="SFP42858.1"/>
    <property type="molecule type" value="Genomic_DNA"/>
</dbReference>